<dbReference type="InterPro" id="IPR027054">
    <property type="entry name" value="ALG2"/>
</dbReference>
<dbReference type="PANTHER" id="PTHR45918">
    <property type="entry name" value="ALPHA-1,3/1,6-MANNOSYLTRANSFERASE ALG2"/>
    <property type="match status" value="1"/>
</dbReference>
<feature type="domain" description="Glycosyl transferase family 1" evidence="2">
    <location>
        <begin position="21"/>
        <end position="113"/>
    </location>
</feature>
<evidence type="ECO:0000313" key="5">
    <source>
        <dbReference type="WBParaSite" id="TCNE_0002010101-mRNA-1"/>
    </source>
</evidence>
<organism evidence="4 5">
    <name type="scientific">Toxocara canis</name>
    <name type="common">Canine roundworm</name>
    <dbReference type="NCBI Taxonomy" id="6265"/>
    <lineage>
        <taxon>Eukaryota</taxon>
        <taxon>Metazoa</taxon>
        <taxon>Ecdysozoa</taxon>
        <taxon>Nematoda</taxon>
        <taxon>Chromadorea</taxon>
        <taxon>Rhabditida</taxon>
        <taxon>Spirurina</taxon>
        <taxon>Ascaridomorpha</taxon>
        <taxon>Ascaridoidea</taxon>
        <taxon>Toxocaridae</taxon>
        <taxon>Toxocara</taxon>
    </lineage>
</organism>
<evidence type="ECO:0000256" key="1">
    <source>
        <dbReference type="ARBA" id="ARBA00022676"/>
    </source>
</evidence>
<name>A0A183VH77_TOXCA</name>
<dbReference type="EMBL" id="UYWY01028249">
    <property type="protein sequence ID" value="VDM51418.1"/>
    <property type="molecule type" value="Genomic_DNA"/>
</dbReference>
<dbReference type="Pfam" id="PF00534">
    <property type="entry name" value="Glycos_transf_1"/>
    <property type="match status" value="1"/>
</dbReference>
<keyword evidence="1" id="KW-0328">Glycosyltransferase</keyword>
<reference evidence="3 4" key="2">
    <citation type="submission" date="2018-11" db="EMBL/GenBank/DDBJ databases">
        <authorList>
            <consortium name="Pathogen Informatics"/>
        </authorList>
    </citation>
    <scope>NUCLEOTIDE SEQUENCE [LARGE SCALE GENOMIC DNA]</scope>
</reference>
<dbReference type="Gene3D" id="3.40.50.2000">
    <property type="entry name" value="Glycogen Phosphorylase B"/>
    <property type="match status" value="1"/>
</dbReference>
<reference evidence="5" key="1">
    <citation type="submission" date="2016-06" db="UniProtKB">
        <authorList>
            <consortium name="WormBaseParasite"/>
        </authorList>
    </citation>
    <scope>IDENTIFICATION</scope>
</reference>
<dbReference type="GO" id="GO:0012505">
    <property type="term" value="C:endomembrane system"/>
    <property type="evidence" value="ECO:0007669"/>
    <property type="project" value="TreeGrafter"/>
</dbReference>
<dbReference type="InterPro" id="IPR001296">
    <property type="entry name" value="Glyco_trans_1"/>
</dbReference>
<dbReference type="GO" id="GO:0004378">
    <property type="term" value="F:GDP-Man:Man(1)GlcNAc(2)-PP-Dol alpha-1,3-mannosyltransferase activity"/>
    <property type="evidence" value="ECO:0007669"/>
    <property type="project" value="InterPro"/>
</dbReference>
<sequence>MEILGTFRRRCVKESFEKGTLEKYKYQVSDLVEFIDSPTEAEKFALYRQCDTVLYTPPNEHFGIVPIEALEQRRPVIVCNSGGPAETVLEGITGSKIEFPDGRLLAEAMEQHMLRPIWPALDNDEDYELQVSISAVWLLSYLRC</sequence>
<evidence type="ECO:0000313" key="3">
    <source>
        <dbReference type="EMBL" id="VDM51418.1"/>
    </source>
</evidence>
<gene>
    <name evidence="3" type="ORF">TCNE_LOCUS20097</name>
</gene>
<evidence type="ECO:0000259" key="2">
    <source>
        <dbReference type="Pfam" id="PF00534"/>
    </source>
</evidence>
<dbReference type="AlphaFoldDB" id="A0A183VH77"/>
<dbReference type="WBParaSite" id="TCNE_0002010101-mRNA-1">
    <property type="protein sequence ID" value="TCNE_0002010101-mRNA-1"/>
    <property type="gene ID" value="TCNE_0002010101"/>
</dbReference>
<evidence type="ECO:0000313" key="4">
    <source>
        <dbReference type="Proteomes" id="UP000050794"/>
    </source>
</evidence>
<dbReference type="SUPFAM" id="SSF53756">
    <property type="entry name" value="UDP-Glycosyltransferase/glycogen phosphorylase"/>
    <property type="match status" value="1"/>
</dbReference>
<proteinExistence type="predicted"/>
<dbReference type="Proteomes" id="UP000050794">
    <property type="component" value="Unassembled WGS sequence"/>
</dbReference>
<accession>A0A183VH77</accession>
<keyword evidence="4" id="KW-1185">Reference proteome</keyword>
<keyword evidence="1" id="KW-0808">Transferase</keyword>
<dbReference type="PANTHER" id="PTHR45918:SF2">
    <property type="entry name" value="ALPHA-1,3_1,6-MANNOSYLTRANSFERASE ALG2"/>
    <property type="match status" value="1"/>
</dbReference>
<protein>
    <submittedName>
        <fullName evidence="5">Glycos_transf_1 domain-containing protein</fullName>
    </submittedName>
</protein>